<sequence length="306" mass="32525">MDESLMEAVETRAAVTHLAAVSHPPQRNNGDEDAHQLTEIIRSSVVHVPPPEPAPEEIIRSPRRSRAEEAPLVDAAELSRWWFYRAVIVEFFATFLFAYVGVSTVIGAAAASSNDVVDGGGVGLLGIAWAFGGMIFVLVYCTAGISGGHINPAVTFALLLARKVTIPRTICYVIAQCAGAVCGVGMVRAVQGSTLFHEYGGGANYIHQGYSLGKGLVAEMVGTLLLVLTVMSATDPERKEAQEAHDDVPVLAPLAIGFAVFLVHLATIPITGTGINPARSFASAAILNTSQAWHQHVCISRRLLYV</sequence>
<dbReference type="CDD" id="cd00333">
    <property type="entry name" value="MIP"/>
    <property type="match status" value="1"/>
</dbReference>
<evidence type="ECO:0000256" key="1">
    <source>
        <dbReference type="ARBA" id="ARBA00004141"/>
    </source>
</evidence>
<organism evidence="8 9">
    <name type="scientific">Sphagnum jensenii</name>
    <dbReference type="NCBI Taxonomy" id="128206"/>
    <lineage>
        <taxon>Eukaryota</taxon>
        <taxon>Viridiplantae</taxon>
        <taxon>Streptophyta</taxon>
        <taxon>Embryophyta</taxon>
        <taxon>Bryophyta</taxon>
        <taxon>Sphagnophytina</taxon>
        <taxon>Sphagnopsida</taxon>
        <taxon>Sphagnales</taxon>
        <taxon>Sphagnaceae</taxon>
        <taxon>Sphagnum</taxon>
    </lineage>
</organism>
<gene>
    <name evidence="8" type="ORF">CSSPJE1EN2_LOCUS23667</name>
</gene>
<comment type="similarity">
    <text evidence="6">Belongs to the MIP/aquaporin (TC 1.A.8) family.</text>
</comment>
<proteinExistence type="inferred from homology"/>
<evidence type="ECO:0000256" key="5">
    <source>
        <dbReference type="ARBA" id="ARBA00023136"/>
    </source>
</evidence>
<feature type="transmembrane region" description="Helical" evidence="7">
    <location>
        <begin position="216"/>
        <end position="234"/>
    </location>
</feature>
<dbReference type="InterPro" id="IPR022357">
    <property type="entry name" value="MIP_CS"/>
</dbReference>
<keyword evidence="3 6" id="KW-0812">Transmembrane</keyword>
<feature type="transmembrane region" description="Helical" evidence="7">
    <location>
        <begin position="254"/>
        <end position="275"/>
    </location>
</feature>
<keyword evidence="2 6" id="KW-0813">Transport</keyword>
<dbReference type="Gene3D" id="1.20.1080.10">
    <property type="entry name" value="Glycerol uptake facilitator protein"/>
    <property type="match status" value="1"/>
</dbReference>
<evidence type="ECO:0000256" key="4">
    <source>
        <dbReference type="ARBA" id="ARBA00022989"/>
    </source>
</evidence>
<evidence type="ECO:0000313" key="8">
    <source>
        <dbReference type="EMBL" id="CAK9882333.1"/>
    </source>
</evidence>
<reference evidence="8" key="1">
    <citation type="submission" date="2024-03" db="EMBL/GenBank/DDBJ databases">
        <authorList>
            <consortium name="ELIXIR-Norway"/>
            <consortium name="Elixir Norway"/>
        </authorList>
    </citation>
    <scope>NUCLEOTIDE SEQUENCE</scope>
</reference>
<keyword evidence="9" id="KW-1185">Reference proteome</keyword>
<evidence type="ECO:0000256" key="3">
    <source>
        <dbReference type="ARBA" id="ARBA00022692"/>
    </source>
</evidence>
<dbReference type="PANTHER" id="PTHR45687">
    <property type="entry name" value="AQUAPORIN OR AQUAGLYCEROPORIN RELATED"/>
    <property type="match status" value="1"/>
</dbReference>
<evidence type="ECO:0000256" key="2">
    <source>
        <dbReference type="ARBA" id="ARBA00022448"/>
    </source>
</evidence>
<accession>A0ABP1C0S5</accession>
<evidence type="ECO:0000256" key="6">
    <source>
        <dbReference type="RuleBase" id="RU000477"/>
    </source>
</evidence>
<evidence type="ECO:0000313" key="9">
    <source>
        <dbReference type="Proteomes" id="UP001497522"/>
    </source>
</evidence>
<dbReference type="Proteomes" id="UP001497522">
    <property type="component" value="Chromosome 9"/>
</dbReference>
<comment type="subcellular location">
    <subcellularLocation>
        <location evidence="1">Membrane</location>
        <topology evidence="1">Multi-pass membrane protein</topology>
    </subcellularLocation>
</comment>
<name>A0ABP1C0S5_9BRYO</name>
<keyword evidence="5 7" id="KW-0472">Membrane</keyword>
<evidence type="ECO:0000256" key="7">
    <source>
        <dbReference type="SAM" id="Phobius"/>
    </source>
</evidence>
<dbReference type="PROSITE" id="PS00221">
    <property type="entry name" value="MIP"/>
    <property type="match status" value="1"/>
</dbReference>
<protein>
    <submittedName>
        <fullName evidence="8">Uncharacterized protein</fullName>
    </submittedName>
</protein>
<dbReference type="Pfam" id="PF00230">
    <property type="entry name" value="MIP"/>
    <property type="match status" value="1"/>
</dbReference>
<feature type="transmembrane region" description="Helical" evidence="7">
    <location>
        <begin position="122"/>
        <end position="141"/>
    </location>
</feature>
<dbReference type="EMBL" id="OZ023710">
    <property type="protein sequence ID" value="CAK9882333.1"/>
    <property type="molecule type" value="Genomic_DNA"/>
</dbReference>
<feature type="transmembrane region" description="Helical" evidence="7">
    <location>
        <begin position="87"/>
        <end position="110"/>
    </location>
</feature>
<dbReference type="InterPro" id="IPR000425">
    <property type="entry name" value="MIP"/>
</dbReference>
<dbReference type="SUPFAM" id="SSF81338">
    <property type="entry name" value="Aquaporin-like"/>
    <property type="match status" value="1"/>
</dbReference>
<dbReference type="PRINTS" id="PR00783">
    <property type="entry name" value="MINTRINSICP"/>
</dbReference>
<dbReference type="InterPro" id="IPR034294">
    <property type="entry name" value="Aquaporin_transptr"/>
</dbReference>
<keyword evidence="4 7" id="KW-1133">Transmembrane helix</keyword>
<dbReference type="InterPro" id="IPR023271">
    <property type="entry name" value="Aquaporin-like"/>
</dbReference>